<gene>
    <name evidence="10" type="ORF">BEMITA_LOCUS79</name>
</gene>
<feature type="region of interest" description="Disordered" evidence="8">
    <location>
        <begin position="140"/>
        <end position="162"/>
    </location>
</feature>
<dbReference type="GO" id="GO:0000712">
    <property type="term" value="P:resolution of meiotic recombination intermediates"/>
    <property type="evidence" value="ECO:0007669"/>
    <property type="project" value="TreeGrafter"/>
</dbReference>
<feature type="region of interest" description="Disordered" evidence="8">
    <location>
        <begin position="1192"/>
        <end position="1252"/>
    </location>
</feature>
<evidence type="ECO:0000259" key="9">
    <source>
        <dbReference type="PROSITE" id="PS50097"/>
    </source>
</evidence>
<dbReference type="GO" id="GO:0033557">
    <property type="term" value="C:Slx1-Slx4 complex"/>
    <property type="evidence" value="ECO:0007669"/>
    <property type="project" value="InterPro"/>
</dbReference>
<feature type="region of interest" description="Disordered" evidence="8">
    <location>
        <begin position="1335"/>
        <end position="1373"/>
    </location>
</feature>
<name>A0AAI8Y5W0_BEMTA</name>
<dbReference type="SUPFAM" id="SSF54695">
    <property type="entry name" value="POZ domain"/>
    <property type="match status" value="1"/>
</dbReference>
<evidence type="ECO:0000256" key="7">
    <source>
        <dbReference type="ARBA" id="ARBA00029496"/>
    </source>
</evidence>
<dbReference type="Pfam" id="PF09494">
    <property type="entry name" value="Slx4"/>
    <property type="match status" value="1"/>
</dbReference>
<dbReference type="Gene3D" id="3.30.710.10">
    <property type="entry name" value="Potassium Channel Kv1.1, Chain A"/>
    <property type="match status" value="1"/>
</dbReference>
<dbReference type="GO" id="GO:0006260">
    <property type="term" value="P:DNA replication"/>
    <property type="evidence" value="ECO:0007669"/>
    <property type="project" value="InterPro"/>
</dbReference>
<dbReference type="EMBL" id="CAKKNF020000007">
    <property type="protein sequence ID" value="CAH0746927.1"/>
    <property type="molecule type" value="Genomic_DNA"/>
</dbReference>
<feature type="compositionally biased region" description="Low complexity" evidence="8">
    <location>
        <begin position="47"/>
        <end position="57"/>
    </location>
</feature>
<dbReference type="InterPro" id="IPR011333">
    <property type="entry name" value="SKP1/BTB/POZ_sf"/>
</dbReference>
<evidence type="ECO:0000256" key="8">
    <source>
        <dbReference type="SAM" id="MobiDB-lite"/>
    </source>
</evidence>
<feature type="compositionally biased region" description="Polar residues" evidence="8">
    <location>
        <begin position="1034"/>
        <end position="1055"/>
    </location>
</feature>
<feature type="compositionally biased region" description="Basic residues" evidence="8">
    <location>
        <begin position="1335"/>
        <end position="1345"/>
    </location>
</feature>
<dbReference type="Proteomes" id="UP001152759">
    <property type="component" value="Unassembled WGS sequence"/>
</dbReference>
<proteinExistence type="inferred from homology"/>
<feature type="region of interest" description="Disordered" evidence="8">
    <location>
        <begin position="1"/>
        <end position="99"/>
    </location>
</feature>
<comment type="subcellular location">
    <subcellularLocation>
        <location evidence="1">Nucleus</location>
    </subcellularLocation>
</comment>
<keyword evidence="3" id="KW-0227">DNA damage</keyword>
<feature type="compositionally biased region" description="Basic and acidic residues" evidence="8">
    <location>
        <begin position="146"/>
        <end position="155"/>
    </location>
</feature>
<feature type="compositionally biased region" description="Basic and acidic residues" evidence="8">
    <location>
        <begin position="845"/>
        <end position="854"/>
    </location>
</feature>
<evidence type="ECO:0000256" key="4">
    <source>
        <dbReference type="ARBA" id="ARBA00023172"/>
    </source>
</evidence>
<reference evidence="10" key="1">
    <citation type="submission" date="2021-12" db="EMBL/GenBank/DDBJ databases">
        <authorList>
            <person name="King R."/>
        </authorList>
    </citation>
    <scope>NUCLEOTIDE SEQUENCE</scope>
</reference>
<evidence type="ECO:0000256" key="2">
    <source>
        <dbReference type="ARBA" id="ARBA00006661"/>
    </source>
</evidence>
<feature type="compositionally biased region" description="Basic and acidic residues" evidence="8">
    <location>
        <begin position="987"/>
        <end position="999"/>
    </location>
</feature>
<feature type="compositionally biased region" description="Polar residues" evidence="8">
    <location>
        <begin position="667"/>
        <end position="678"/>
    </location>
</feature>
<feature type="compositionally biased region" description="Basic and acidic residues" evidence="8">
    <location>
        <begin position="762"/>
        <end position="772"/>
    </location>
</feature>
<feature type="region of interest" description="Disordered" evidence="8">
    <location>
        <begin position="976"/>
        <end position="1093"/>
    </location>
</feature>
<dbReference type="InterPro" id="IPR000210">
    <property type="entry name" value="BTB/POZ_dom"/>
</dbReference>
<organism evidence="10 11">
    <name type="scientific">Bemisia tabaci</name>
    <name type="common">Sweetpotato whitefly</name>
    <name type="synonym">Aleurodes tabaci</name>
    <dbReference type="NCBI Taxonomy" id="7038"/>
    <lineage>
        <taxon>Eukaryota</taxon>
        <taxon>Metazoa</taxon>
        <taxon>Ecdysozoa</taxon>
        <taxon>Arthropoda</taxon>
        <taxon>Hexapoda</taxon>
        <taxon>Insecta</taxon>
        <taxon>Pterygota</taxon>
        <taxon>Neoptera</taxon>
        <taxon>Paraneoptera</taxon>
        <taxon>Hemiptera</taxon>
        <taxon>Sternorrhyncha</taxon>
        <taxon>Aleyrodoidea</taxon>
        <taxon>Aleyrodidae</taxon>
        <taxon>Aleyrodinae</taxon>
        <taxon>Bemisia</taxon>
    </lineage>
</organism>
<evidence type="ECO:0000313" key="10">
    <source>
        <dbReference type="EMBL" id="CAH0746927.1"/>
    </source>
</evidence>
<feature type="compositionally biased region" description="Low complexity" evidence="8">
    <location>
        <begin position="1056"/>
        <end position="1072"/>
    </location>
</feature>
<feature type="region of interest" description="Disordered" evidence="8">
    <location>
        <begin position="762"/>
        <end position="854"/>
    </location>
</feature>
<feature type="compositionally biased region" description="Basic and acidic residues" evidence="8">
    <location>
        <begin position="1195"/>
        <end position="1204"/>
    </location>
</feature>
<dbReference type="Pfam" id="PF00651">
    <property type="entry name" value="BTB"/>
    <property type="match status" value="1"/>
</dbReference>
<feature type="region of interest" description="Disordered" evidence="8">
    <location>
        <begin position="649"/>
        <end position="687"/>
    </location>
</feature>
<evidence type="ECO:0000256" key="3">
    <source>
        <dbReference type="ARBA" id="ARBA00022763"/>
    </source>
</evidence>
<accession>A0AAI8Y5W0</accession>
<keyword evidence="11" id="KW-1185">Reference proteome</keyword>
<feature type="compositionally biased region" description="Polar residues" evidence="8">
    <location>
        <begin position="1001"/>
        <end position="1022"/>
    </location>
</feature>
<dbReference type="InterPro" id="IPR018574">
    <property type="entry name" value="Structure-sp_endonuc_su_Slx4"/>
</dbReference>
<feature type="compositionally biased region" description="Basic residues" evidence="8">
    <location>
        <begin position="21"/>
        <end position="31"/>
    </location>
</feature>
<comment type="caution">
    <text evidence="10">The sequence shown here is derived from an EMBL/GenBank/DDBJ whole genome shotgun (WGS) entry which is preliminary data.</text>
</comment>
<dbReference type="CDD" id="cd22999">
    <property type="entry name" value="SAP_SLX4"/>
    <property type="match status" value="1"/>
</dbReference>
<feature type="region of interest" description="Disordered" evidence="8">
    <location>
        <begin position="723"/>
        <end position="749"/>
    </location>
</feature>
<keyword evidence="6" id="KW-0539">Nucleus</keyword>
<feature type="compositionally biased region" description="Basic and acidic residues" evidence="8">
    <location>
        <begin position="792"/>
        <end position="803"/>
    </location>
</feature>
<dbReference type="PROSITE" id="PS50097">
    <property type="entry name" value="BTB"/>
    <property type="match status" value="1"/>
</dbReference>
<feature type="compositionally biased region" description="Basic and acidic residues" evidence="8">
    <location>
        <begin position="738"/>
        <end position="749"/>
    </location>
</feature>
<feature type="region of interest" description="Disordered" evidence="8">
    <location>
        <begin position="914"/>
        <end position="954"/>
    </location>
</feature>
<comment type="similarity">
    <text evidence="2">Belongs to the SLX4 family.</text>
</comment>
<feature type="compositionally biased region" description="Low complexity" evidence="8">
    <location>
        <begin position="75"/>
        <end position="95"/>
    </location>
</feature>
<dbReference type="PANTHER" id="PTHR21541:SF3">
    <property type="entry name" value="STRUCTURE-SPECIFIC ENDONUCLEASE SUBUNIT SLX4"/>
    <property type="match status" value="1"/>
</dbReference>
<dbReference type="GO" id="GO:0006281">
    <property type="term" value="P:DNA repair"/>
    <property type="evidence" value="ECO:0007669"/>
    <property type="project" value="UniProtKB-KW"/>
</dbReference>
<keyword evidence="5" id="KW-0234">DNA repair</keyword>
<evidence type="ECO:0000256" key="1">
    <source>
        <dbReference type="ARBA" id="ARBA00004123"/>
    </source>
</evidence>
<feature type="domain" description="BTB" evidence="9">
    <location>
        <begin position="501"/>
        <end position="572"/>
    </location>
</feature>
<feature type="compositionally biased region" description="Polar residues" evidence="8">
    <location>
        <begin position="1232"/>
        <end position="1241"/>
    </location>
</feature>
<evidence type="ECO:0000313" key="11">
    <source>
        <dbReference type="Proteomes" id="UP001152759"/>
    </source>
</evidence>
<evidence type="ECO:0000256" key="6">
    <source>
        <dbReference type="ARBA" id="ARBA00023242"/>
    </source>
</evidence>
<sequence>MDLTSEYFSQRFDKPSSNKLSTKRKPGKSKGNKSSSNSNQSKRRSSLSEFFRASSSSKKINLPKESALKTATSTSTISSDECSRDSSSFQSSDQQPETKHDVNIYLEDTLILPKSHPKNPFEPNSNIYLDETISCFQEASTAPSSKKVEKPKKSEPASSNDTLEDVRWKRLNELKRCPICLKKFEKLVPHIKSCATKQSISTDQLFKAIDLQLKQNEERAALGFLSSQTVRPTTRRTTSASKGSKDASLELALALSISLQESKMKNIMKESEALMEMGFEAEALEQRKVLEQFSLPEAVVQIAPKSSKFVSGEKKKLQSKLFTRSKEDQERILADKVANILMSNDSPVDLGLESPENVKSKIQSKFKAKSKNLWQLSTEEIESSDLFYVPNLSDSIAPSSGNIYERLKSKAPIQESDSPIKSDAYLEEIFKPAFSKSSDATSAIIQSSSVKSKNTFTSHSECIKVGNKQNSKPSRMQSTQASSLQDLSTSWRHLLRNKTFSDVKILTKEEKEIPAHRLVFFARCPGVLDDLISETDPRTNSQTHLLAWNDFTTTCIDLFLEFLYCATVDFSKLDDGVKTELCSLAERYEDSALIRYLHDTECFGEESPSFPSVYAGEALNKQQITKSLYFESPVSNQTKPKMQLNPFVSAQSKSPRNISRPECKQIPASSESAQNNNKSSDKLNRSLSPDIFGAEEAPSQNTSFLESHPENLLRLVESIQSLSKQGDEETIDNIVSHASEKKGTKDTDSEFDIKAIDSLEEEPFKLSDDKNTKSSQGTEIEIISPVKSASQEMRDTVTEKHYSQENTDSTCFDNKENSAPFELPHLSDEDTTSSNGFTSRKRKSSISDHGDKSKKSCLEDKKIVSVDLTLESSASTVGTLQLDSLSNPNSPPILDNIGHEEECNKSDLNCSDSTVILPGNERRGSSSPGLRSEAEVHSLPPSPAGNNSGSKEETQANYGYISPFWEAFDEGYGVFTAAEDSPPKSPLECRKESSNDRHSPKTASQDKIVVSSGSTSNKNSQDVIPLSPEDHLNLSATSVSPLNNSRRSCSSPFNQSVRLKSKSPSPVKLSAKVVDRSASPKKRRQQSENFANDSLFENESLLNQIECNIQQAPGTSNAPCQTIRQEVMRTPSPQLIHSNKVTPMLDYSGMKTIEIKNELSKYGLKPSLGKKKGKVLLRYIYSELHPTIEALSGTENKEMKEGATKDQPPTSSANHVGDSDSESEESNGENQFECSFSSEASTLPEESIDTMPESLTQTVKSKFLKEGELEKPVLEFIRADKQLHTKVLMYEPLWLEKFFDNLKGHGIKCKLSDLMDVLDKKCITFRTLSSYKRNAKQNGKNKRVKSTLSQPVKSPKKGRKRTKISEEVTYASD</sequence>
<dbReference type="PANTHER" id="PTHR21541">
    <property type="entry name" value="BTB POZ DOMAIN CONTAINING 12"/>
    <property type="match status" value="1"/>
</dbReference>
<keyword evidence="4" id="KW-0233">DNA recombination</keyword>
<protein>
    <recommendedName>
        <fullName evidence="7">Structure-specific endonuclease subunit SLX4</fullName>
    </recommendedName>
</protein>
<evidence type="ECO:0000256" key="5">
    <source>
        <dbReference type="ARBA" id="ARBA00023204"/>
    </source>
</evidence>